<evidence type="ECO:0000256" key="4">
    <source>
        <dbReference type="ARBA" id="ARBA00023163"/>
    </source>
</evidence>
<evidence type="ECO:0000313" key="7">
    <source>
        <dbReference type="Proteomes" id="UP000247476"/>
    </source>
</evidence>
<accession>A0A2V5K6W2</accession>
<dbReference type="SMART" id="SM00342">
    <property type="entry name" value="HTH_ARAC"/>
    <property type="match status" value="1"/>
</dbReference>
<dbReference type="Pfam" id="PF02311">
    <property type="entry name" value="AraC_binding"/>
    <property type="match status" value="1"/>
</dbReference>
<dbReference type="InterPro" id="IPR018060">
    <property type="entry name" value="HTH_AraC"/>
</dbReference>
<keyword evidence="3" id="KW-0010">Activator</keyword>
<keyword evidence="7" id="KW-1185">Reference proteome</keyword>
<reference evidence="6 7" key="1">
    <citation type="submission" date="2018-05" db="EMBL/GenBank/DDBJ databases">
        <title>Paenibacillus flagellatus sp. nov., isolated from selenium mineral soil.</title>
        <authorList>
            <person name="Dai X."/>
        </authorList>
    </citation>
    <scope>NUCLEOTIDE SEQUENCE [LARGE SCALE GENOMIC DNA]</scope>
    <source>
        <strain evidence="6 7">DXL2</strain>
    </source>
</reference>
<dbReference type="InterPro" id="IPR018062">
    <property type="entry name" value="HTH_AraC-typ_CS"/>
</dbReference>
<dbReference type="InterPro" id="IPR037923">
    <property type="entry name" value="HTH-like"/>
</dbReference>
<dbReference type="InterPro" id="IPR009057">
    <property type="entry name" value="Homeodomain-like_sf"/>
</dbReference>
<evidence type="ECO:0000259" key="5">
    <source>
        <dbReference type="PROSITE" id="PS01124"/>
    </source>
</evidence>
<dbReference type="Gene3D" id="2.60.120.10">
    <property type="entry name" value="Jelly Rolls"/>
    <property type="match status" value="1"/>
</dbReference>
<evidence type="ECO:0000256" key="2">
    <source>
        <dbReference type="ARBA" id="ARBA00023125"/>
    </source>
</evidence>
<organism evidence="6 7">
    <name type="scientific">Paenibacillus flagellatus</name>
    <dbReference type="NCBI Taxonomy" id="2211139"/>
    <lineage>
        <taxon>Bacteria</taxon>
        <taxon>Bacillati</taxon>
        <taxon>Bacillota</taxon>
        <taxon>Bacilli</taxon>
        <taxon>Bacillales</taxon>
        <taxon>Paenibacillaceae</taxon>
        <taxon>Paenibacillus</taxon>
    </lineage>
</organism>
<evidence type="ECO:0000256" key="1">
    <source>
        <dbReference type="ARBA" id="ARBA00023015"/>
    </source>
</evidence>
<dbReference type="PROSITE" id="PS00041">
    <property type="entry name" value="HTH_ARAC_FAMILY_1"/>
    <property type="match status" value="1"/>
</dbReference>
<evidence type="ECO:0000313" key="6">
    <source>
        <dbReference type="EMBL" id="PYI55199.1"/>
    </source>
</evidence>
<name>A0A2V5K6W2_9BACL</name>
<proteinExistence type="predicted"/>
<keyword evidence="4" id="KW-0804">Transcription</keyword>
<protein>
    <submittedName>
        <fullName evidence="6">AraC family transcriptional regulator</fullName>
    </submittedName>
</protein>
<dbReference type="PROSITE" id="PS01124">
    <property type="entry name" value="HTH_ARAC_FAMILY_2"/>
    <property type="match status" value="1"/>
</dbReference>
<dbReference type="OrthoDB" id="1681793at2"/>
<dbReference type="SUPFAM" id="SSF51215">
    <property type="entry name" value="Regulatory protein AraC"/>
    <property type="match status" value="1"/>
</dbReference>
<dbReference type="Gene3D" id="1.10.10.60">
    <property type="entry name" value="Homeodomain-like"/>
    <property type="match status" value="2"/>
</dbReference>
<dbReference type="GO" id="GO:0043565">
    <property type="term" value="F:sequence-specific DNA binding"/>
    <property type="evidence" value="ECO:0007669"/>
    <property type="project" value="InterPro"/>
</dbReference>
<keyword evidence="1" id="KW-0805">Transcription regulation</keyword>
<dbReference type="InterPro" id="IPR014710">
    <property type="entry name" value="RmlC-like_jellyroll"/>
</dbReference>
<dbReference type="AlphaFoldDB" id="A0A2V5K6W2"/>
<dbReference type="Pfam" id="PF12833">
    <property type="entry name" value="HTH_18"/>
    <property type="match status" value="1"/>
</dbReference>
<dbReference type="SUPFAM" id="SSF46689">
    <property type="entry name" value="Homeodomain-like"/>
    <property type="match status" value="2"/>
</dbReference>
<comment type="caution">
    <text evidence="6">The sequence shown here is derived from an EMBL/GenBank/DDBJ whole genome shotgun (WGS) entry which is preliminary data.</text>
</comment>
<gene>
    <name evidence="6" type="ORF">DLM86_11795</name>
</gene>
<keyword evidence="2" id="KW-0238">DNA-binding</keyword>
<dbReference type="InterPro" id="IPR003313">
    <property type="entry name" value="AraC-bd"/>
</dbReference>
<feature type="domain" description="HTH araC/xylS-type" evidence="5">
    <location>
        <begin position="170"/>
        <end position="268"/>
    </location>
</feature>
<dbReference type="InterPro" id="IPR050204">
    <property type="entry name" value="AraC_XylS_family_regulators"/>
</dbReference>
<dbReference type="GO" id="GO:0003700">
    <property type="term" value="F:DNA-binding transcription factor activity"/>
    <property type="evidence" value="ECO:0007669"/>
    <property type="project" value="InterPro"/>
</dbReference>
<dbReference type="EMBL" id="QJVJ01000004">
    <property type="protein sequence ID" value="PYI55199.1"/>
    <property type="molecule type" value="Genomic_DNA"/>
</dbReference>
<evidence type="ECO:0000256" key="3">
    <source>
        <dbReference type="ARBA" id="ARBA00023159"/>
    </source>
</evidence>
<dbReference type="Proteomes" id="UP000247476">
    <property type="component" value="Unassembled WGS sequence"/>
</dbReference>
<dbReference type="PANTHER" id="PTHR46796">
    <property type="entry name" value="HTH-TYPE TRANSCRIPTIONAL ACTIVATOR RHAS-RELATED"/>
    <property type="match status" value="1"/>
</dbReference>
<sequence>MLLSCWGGFEVDPVFHIRSFIGTFDEDWYDVGFHENVTLEIEIVLEGRGLFEWPERKVFVESGHVVVIPPGIPHRFAAVSKVRFGVFHLQHMPPTLRDVADKLAQGGAQPRVYALSRLDRDRFEKLFREWLRVHSSTPKDRSRTNAVWAELLLLYLHEHSQSDLQAMTITKAADFLRENLRQHVQMADLADLTGMTVAGFRRTFEKIYRLSPKQYQQQCRMQEAKWLLSATDKDLNEIAEQVGFHRLHSFSQWFKSAEGVSPSAWRKRQKTMHGREHGP</sequence>